<dbReference type="Proteomes" id="UP000223071">
    <property type="component" value="Unassembled WGS sequence"/>
</dbReference>
<reference evidence="1 2" key="1">
    <citation type="submission" date="2017-09" db="EMBL/GenBank/DDBJ databases">
        <title>Sequencing the genomes of two abundant thermophiles in Great Basin hot springs: Thermocrinis jamiesonii and novel Chloroflexi Thermoflexus hugenholtzii.</title>
        <authorList>
            <person name="Hedlund B."/>
        </authorList>
    </citation>
    <scope>NUCLEOTIDE SEQUENCE [LARGE SCALE GENOMIC DNA]</scope>
    <source>
        <strain evidence="1 2">G233</strain>
    </source>
</reference>
<evidence type="ECO:0000313" key="2">
    <source>
        <dbReference type="Proteomes" id="UP000223071"/>
    </source>
</evidence>
<proteinExistence type="predicted"/>
<evidence type="ECO:0000313" key="1">
    <source>
        <dbReference type="EMBL" id="PFG73358.1"/>
    </source>
</evidence>
<gene>
    <name evidence="1" type="ORF">A9A59_0553</name>
</gene>
<dbReference type="AlphaFoldDB" id="A0A2A9HC87"/>
<dbReference type="RefSeq" id="WP_165772454.1">
    <property type="nucleotide sequence ID" value="NZ_PDJQ01000001.1"/>
</dbReference>
<accession>A0A2A9HC87</accession>
<comment type="caution">
    <text evidence="1">The sequence shown here is derived from an EMBL/GenBank/DDBJ whole genome shotgun (WGS) entry which is preliminary data.</text>
</comment>
<sequence length="58" mass="7043">MLRPGFQPWWLRWLAPQPANPLARQQRTRICPECRAQYEPRDRYCPGCHMATPEWRYG</sequence>
<dbReference type="EMBL" id="PDJQ01000001">
    <property type="protein sequence ID" value="PFG73358.1"/>
    <property type="molecule type" value="Genomic_DNA"/>
</dbReference>
<name>A0A2A9HC87_TEPT2</name>
<protein>
    <submittedName>
        <fullName evidence="1">Uncharacterized protein</fullName>
    </submittedName>
</protein>
<organism evidence="1 2">
    <name type="scientific">Tepidiforma thermophila (strain KCTC 52669 / CGMCC 1.13589 / G233)</name>
    <dbReference type="NCBI Taxonomy" id="2761530"/>
    <lineage>
        <taxon>Bacteria</taxon>
        <taxon>Bacillati</taxon>
        <taxon>Chloroflexota</taxon>
        <taxon>Tepidiformia</taxon>
        <taxon>Tepidiformales</taxon>
        <taxon>Tepidiformaceae</taxon>
        <taxon>Tepidiforma</taxon>
    </lineage>
</organism>
<keyword evidence="2" id="KW-1185">Reference proteome</keyword>